<evidence type="ECO:0000313" key="2">
    <source>
        <dbReference type="Proteomes" id="UP000018209"/>
    </source>
</evidence>
<dbReference type="EMBL" id="BASM01000026">
    <property type="protein sequence ID" value="GAD26946.1"/>
    <property type="molecule type" value="Genomic_DNA"/>
</dbReference>
<dbReference type="Proteomes" id="UP000018209">
    <property type="component" value="Unassembled WGS sequence"/>
</dbReference>
<organism evidence="1 2">
    <name type="scientific">Gluconobacter thailandicus NBRC 3257</name>
    <dbReference type="NCBI Taxonomy" id="1381097"/>
    <lineage>
        <taxon>Bacteria</taxon>
        <taxon>Pseudomonadati</taxon>
        <taxon>Pseudomonadota</taxon>
        <taxon>Alphaproteobacteria</taxon>
        <taxon>Acetobacterales</taxon>
        <taxon>Acetobacteraceae</taxon>
        <taxon>Gluconobacter</taxon>
    </lineage>
</organism>
<sequence>MLILRSLNQDKSATDSYLRIFRTTSFKRAGSICLSGHC</sequence>
<protein>
    <submittedName>
        <fullName evidence="1">Uncharacterized protein</fullName>
    </submittedName>
</protein>
<reference evidence="1 2" key="1">
    <citation type="submission" date="2013-08" db="EMBL/GenBank/DDBJ databases">
        <title>Gluconobacter thailandicus NBRC 3257 whole genome sequence.</title>
        <authorList>
            <person name="Matsutani M."/>
            <person name="Yakushi T."/>
            <person name="Matsushita K."/>
        </authorList>
    </citation>
    <scope>NUCLEOTIDE SEQUENCE [LARGE SCALE GENOMIC DNA]</scope>
    <source>
        <strain evidence="1 2">NBRC 3257</strain>
    </source>
</reference>
<name>A0ABQ0IXL7_GLUTH</name>
<comment type="caution">
    <text evidence="1">The sequence shown here is derived from an EMBL/GenBank/DDBJ whole genome shotgun (WGS) entry which is preliminary data.</text>
</comment>
<accession>A0ABQ0IXL7</accession>
<evidence type="ECO:0000313" key="1">
    <source>
        <dbReference type="EMBL" id="GAD26946.1"/>
    </source>
</evidence>
<keyword evidence="2" id="KW-1185">Reference proteome</keyword>
<gene>
    <name evidence="1" type="ORF">NBRC3257_1944</name>
</gene>
<proteinExistence type="predicted"/>